<evidence type="ECO:0000256" key="3">
    <source>
        <dbReference type="ARBA" id="ARBA00022833"/>
    </source>
</evidence>
<dbReference type="InterPro" id="IPR013149">
    <property type="entry name" value="ADH-like_C"/>
</dbReference>
<sequence length="401" mass="43042">MLGRPCRTGLPELEPKVPPDHNDIVTRDKKVITCRAAVAWEVGKPLSIEEVEVSPPKAREVRVKLVATGICRTDDHVLRGALEGIDFPVILGHEGAGIVESVGEEVTDLKPGDKVVPLCIPQCGKCSSCLSPKTNCCLKTHLRESQNVMPDKTTRFTCRGKAVHHFLWTSTFSEYTVIPEDAIAKIDDGAPMDKACLFGCGFSTGYGAALNTAKVDPGSCCAVFGLGGIGLSTVLGCKAAGASRIIGIDINKGKFKKAREFGATECINPHDYTKPIQEVLIEMTGGEGVDYSFECVGNVDTMKAALEACHLGYGVSVIVGEAPSAAQLSFSPLLLFTGRTWKGSIFGGWKSKDSVPKLVADYMAKKIDVDGLVTHTFPFEEINQGFEVLRSGKSIRSILMF</sequence>
<dbReference type="GO" id="GO:0005829">
    <property type="term" value="C:cytosol"/>
    <property type="evidence" value="ECO:0007669"/>
    <property type="project" value="TreeGrafter"/>
</dbReference>
<dbReference type="GO" id="GO:0042573">
    <property type="term" value="P:retinoic acid metabolic process"/>
    <property type="evidence" value="ECO:0007669"/>
    <property type="project" value="TreeGrafter"/>
</dbReference>
<comment type="similarity">
    <text evidence="6">Belongs to the zinc-containing alcohol dehydrogenase family.</text>
</comment>
<comment type="caution">
    <text evidence="8">The sequence shown here is derived from an EMBL/GenBank/DDBJ whole genome shotgun (WGS) entry which is preliminary data.</text>
</comment>
<evidence type="ECO:0000256" key="5">
    <source>
        <dbReference type="ARBA" id="ARBA00023027"/>
    </source>
</evidence>
<dbReference type="PANTHER" id="PTHR43880:SF67">
    <property type="entry name" value="ALCOHOL DEHYDROGENASE 1B"/>
    <property type="match status" value="1"/>
</dbReference>
<evidence type="ECO:0000256" key="6">
    <source>
        <dbReference type="RuleBase" id="RU361277"/>
    </source>
</evidence>
<dbReference type="InterPro" id="IPR036291">
    <property type="entry name" value="NAD(P)-bd_dom_sf"/>
</dbReference>
<dbReference type="SMART" id="SM00829">
    <property type="entry name" value="PKS_ER"/>
    <property type="match status" value="1"/>
</dbReference>
<dbReference type="SUPFAM" id="SSF50129">
    <property type="entry name" value="GroES-like"/>
    <property type="match status" value="2"/>
</dbReference>
<keyword evidence="2 6" id="KW-0479">Metal-binding</keyword>
<keyword evidence="9" id="KW-1185">Reference proteome</keyword>
<evidence type="ECO:0000256" key="1">
    <source>
        <dbReference type="ARBA" id="ARBA00001947"/>
    </source>
</evidence>
<dbReference type="CDD" id="cd08299">
    <property type="entry name" value="alcohol_DH_class_I_II_IV"/>
    <property type="match status" value="1"/>
</dbReference>
<dbReference type="GO" id="GO:0042572">
    <property type="term" value="P:retinol metabolic process"/>
    <property type="evidence" value="ECO:0007669"/>
    <property type="project" value="TreeGrafter"/>
</dbReference>
<comment type="cofactor">
    <cofactor evidence="1 6">
        <name>Zn(2+)</name>
        <dbReference type="ChEBI" id="CHEBI:29105"/>
    </cofactor>
</comment>
<protein>
    <recommendedName>
        <fullName evidence="7">Enoyl reductase (ER) domain-containing protein</fullName>
    </recommendedName>
</protein>
<evidence type="ECO:0000259" key="7">
    <source>
        <dbReference type="SMART" id="SM00829"/>
    </source>
</evidence>
<dbReference type="Gene3D" id="3.90.180.10">
    <property type="entry name" value="Medium-chain alcohol dehydrogenases, catalytic domain"/>
    <property type="match status" value="1"/>
</dbReference>
<dbReference type="Gene3D" id="3.40.50.720">
    <property type="entry name" value="NAD(P)-binding Rossmann-like Domain"/>
    <property type="match status" value="1"/>
</dbReference>
<dbReference type="InterPro" id="IPR020843">
    <property type="entry name" value="ER"/>
</dbReference>
<reference evidence="8" key="1">
    <citation type="journal article" date="2022" name="bioRxiv">
        <title>Sequencing and chromosome-scale assembly of the giantPleurodeles waltlgenome.</title>
        <authorList>
            <person name="Brown T."/>
            <person name="Elewa A."/>
            <person name="Iarovenko S."/>
            <person name="Subramanian E."/>
            <person name="Araus A.J."/>
            <person name="Petzold A."/>
            <person name="Susuki M."/>
            <person name="Suzuki K.-i.T."/>
            <person name="Hayashi T."/>
            <person name="Toyoda A."/>
            <person name="Oliveira C."/>
            <person name="Osipova E."/>
            <person name="Leigh N.D."/>
            <person name="Simon A."/>
            <person name="Yun M.H."/>
        </authorList>
    </citation>
    <scope>NUCLEOTIDE SEQUENCE</scope>
    <source>
        <strain evidence="8">20211129_DDA</strain>
        <tissue evidence="8">Liver</tissue>
    </source>
</reference>
<evidence type="ECO:0000256" key="4">
    <source>
        <dbReference type="ARBA" id="ARBA00023002"/>
    </source>
</evidence>
<dbReference type="AlphaFoldDB" id="A0AAV7VX89"/>
<feature type="domain" description="Enoyl reductase (ER)" evidence="7">
    <location>
        <begin position="43"/>
        <end position="399"/>
    </location>
</feature>
<dbReference type="FunFam" id="3.40.50.720:FF:000003">
    <property type="entry name" value="S-(hydroxymethyl)glutathione dehydrogenase"/>
    <property type="match status" value="1"/>
</dbReference>
<name>A0AAV7VX89_PLEWA</name>
<dbReference type="InterPro" id="IPR002328">
    <property type="entry name" value="ADH_Zn_CS"/>
</dbReference>
<dbReference type="Pfam" id="PF08240">
    <property type="entry name" value="ADH_N"/>
    <property type="match status" value="1"/>
</dbReference>
<dbReference type="GO" id="GO:0008270">
    <property type="term" value="F:zinc ion binding"/>
    <property type="evidence" value="ECO:0007669"/>
    <property type="project" value="InterPro"/>
</dbReference>
<keyword evidence="4" id="KW-0560">Oxidoreductase</keyword>
<dbReference type="GO" id="GO:0004745">
    <property type="term" value="F:all-trans-retinol dehydrogenase (NAD+) activity"/>
    <property type="evidence" value="ECO:0007669"/>
    <property type="project" value="TreeGrafter"/>
</dbReference>
<dbReference type="InterPro" id="IPR013154">
    <property type="entry name" value="ADH-like_N"/>
</dbReference>
<accession>A0AAV7VX89</accession>
<proteinExistence type="inferred from homology"/>
<dbReference type="PROSITE" id="PS00059">
    <property type="entry name" value="ADH_ZINC"/>
    <property type="match status" value="1"/>
</dbReference>
<evidence type="ECO:0000313" key="8">
    <source>
        <dbReference type="EMBL" id="KAJ1206313.1"/>
    </source>
</evidence>
<keyword evidence="3 6" id="KW-0862">Zinc</keyword>
<dbReference type="Proteomes" id="UP001066276">
    <property type="component" value="Chromosome 1_2"/>
</dbReference>
<organism evidence="8 9">
    <name type="scientific">Pleurodeles waltl</name>
    <name type="common">Iberian ribbed newt</name>
    <dbReference type="NCBI Taxonomy" id="8319"/>
    <lineage>
        <taxon>Eukaryota</taxon>
        <taxon>Metazoa</taxon>
        <taxon>Chordata</taxon>
        <taxon>Craniata</taxon>
        <taxon>Vertebrata</taxon>
        <taxon>Euteleostomi</taxon>
        <taxon>Amphibia</taxon>
        <taxon>Batrachia</taxon>
        <taxon>Caudata</taxon>
        <taxon>Salamandroidea</taxon>
        <taxon>Salamandridae</taxon>
        <taxon>Pleurodelinae</taxon>
        <taxon>Pleurodeles</taxon>
    </lineage>
</organism>
<dbReference type="FunFam" id="3.90.180.10:FF:000001">
    <property type="entry name" value="S-(hydroxymethyl)glutathione dehydrogenase"/>
    <property type="match status" value="1"/>
</dbReference>
<dbReference type="PANTHER" id="PTHR43880">
    <property type="entry name" value="ALCOHOL DEHYDROGENASE"/>
    <property type="match status" value="1"/>
</dbReference>
<dbReference type="SUPFAM" id="SSF51735">
    <property type="entry name" value="NAD(P)-binding Rossmann-fold domains"/>
    <property type="match status" value="1"/>
</dbReference>
<dbReference type="Pfam" id="PF00107">
    <property type="entry name" value="ADH_zinc_N"/>
    <property type="match status" value="1"/>
</dbReference>
<evidence type="ECO:0000313" key="9">
    <source>
        <dbReference type="Proteomes" id="UP001066276"/>
    </source>
</evidence>
<keyword evidence="5" id="KW-0520">NAD</keyword>
<dbReference type="InterPro" id="IPR011032">
    <property type="entry name" value="GroES-like_sf"/>
</dbReference>
<dbReference type="EMBL" id="JANPWB010000002">
    <property type="protein sequence ID" value="KAJ1206313.1"/>
    <property type="molecule type" value="Genomic_DNA"/>
</dbReference>
<evidence type="ECO:0000256" key="2">
    <source>
        <dbReference type="ARBA" id="ARBA00022723"/>
    </source>
</evidence>
<gene>
    <name evidence="8" type="ORF">NDU88_001720</name>
</gene>